<dbReference type="PANTHER" id="PTHR43591">
    <property type="entry name" value="METHYLTRANSFERASE"/>
    <property type="match status" value="1"/>
</dbReference>
<dbReference type="EC" id="2.1.1.163" evidence="6"/>
<dbReference type="EC" id="2.1.1.201" evidence="6"/>
<evidence type="ECO:0000313" key="8">
    <source>
        <dbReference type="Proteomes" id="UP001062443"/>
    </source>
</evidence>
<keyword evidence="8" id="KW-1185">Reference proteome</keyword>
<comment type="catalytic activity">
    <reaction evidence="6">
        <text>a 2-methoxy-6-(all-trans-polyprenyl)benzene-1,4-diol + S-adenosyl-L-methionine = a 5-methoxy-2-methyl-3-(all-trans-polyprenyl)benzene-1,4-diol + S-adenosyl-L-homocysteine + H(+)</text>
        <dbReference type="Rhea" id="RHEA:28286"/>
        <dbReference type="Rhea" id="RHEA-COMP:10858"/>
        <dbReference type="Rhea" id="RHEA-COMP:10859"/>
        <dbReference type="ChEBI" id="CHEBI:15378"/>
        <dbReference type="ChEBI" id="CHEBI:57856"/>
        <dbReference type="ChEBI" id="CHEBI:59789"/>
        <dbReference type="ChEBI" id="CHEBI:84166"/>
        <dbReference type="ChEBI" id="CHEBI:84167"/>
        <dbReference type="EC" id="2.1.1.201"/>
    </reaction>
</comment>
<evidence type="ECO:0000256" key="3">
    <source>
        <dbReference type="ARBA" id="ARBA00022679"/>
    </source>
</evidence>
<comment type="pathway">
    <text evidence="6">Quinol/quinone metabolism; menaquinone biosynthesis; menaquinol from 1,4-dihydroxy-2-naphthoate: step 2/2.</text>
</comment>
<comment type="catalytic activity">
    <reaction evidence="6">
        <text>a 2-demethylmenaquinol + S-adenosyl-L-methionine = a menaquinol + S-adenosyl-L-homocysteine + H(+)</text>
        <dbReference type="Rhea" id="RHEA:42640"/>
        <dbReference type="Rhea" id="RHEA-COMP:9539"/>
        <dbReference type="Rhea" id="RHEA-COMP:9563"/>
        <dbReference type="ChEBI" id="CHEBI:15378"/>
        <dbReference type="ChEBI" id="CHEBI:18151"/>
        <dbReference type="ChEBI" id="CHEBI:55437"/>
        <dbReference type="ChEBI" id="CHEBI:57856"/>
        <dbReference type="ChEBI" id="CHEBI:59789"/>
        <dbReference type="EC" id="2.1.1.163"/>
    </reaction>
</comment>
<dbReference type="PROSITE" id="PS51608">
    <property type="entry name" value="SAM_MT_UBIE"/>
    <property type="match status" value="1"/>
</dbReference>
<evidence type="ECO:0000256" key="4">
    <source>
        <dbReference type="ARBA" id="ARBA00022688"/>
    </source>
</evidence>
<reference evidence="7" key="1">
    <citation type="submission" date="2013-04" db="EMBL/GenBank/DDBJ databases">
        <title>The genome sequencing project of 58 acetic acid bacteria.</title>
        <authorList>
            <person name="Okamoto-Kainuma A."/>
            <person name="Ishikawa M."/>
            <person name="Umino S."/>
            <person name="Koizumi Y."/>
            <person name="Shiwa Y."/>
            <person name="Yoshikawa H."/>
            <person name="Matsutani M."/>
            <person name="Matsushita K."/>
        </authorList>
    </citation>
    <scope>NUCLEOTIDE SEQUENCE</scope>
    <source>
        <strain evidence="7">NBRC 106556</strain>
    </source>
</reference>
<name>A0ABQ0QK84_9PROT</name>
<comment type="similarity">
    <text evidence="6">Belongs to the class I-like SAM-binding methyltransferase superfamily. MenG/UbiE family.</text>
</comment>
<dbReference type="Proteomes" id="UP001062443">
    <property type="component" value="Unassembled WGS sequence"/>
</dbReference>
<dbReference type="PANTHER" id="PTHR43591:SF24">
    <property type="entry name" value="2-METHOXY-6-POLYPRENYL-1,4-BENZOQUINOL METHYLASE, MITOCHONDRIAL"/>
    <property type="match status" value="1"/>
</dbReference>
<proteinExistence type="inferred from homology"/>
<dbReference type="HAMAP" id="MF_01813">
    <property type="entry name" value="MenG_UbiE_methyltr"/>
    <property type="match status" value="1"/>
</dbReference>
<keyword evidence="1 6" id="KW-0474">Menaquinone biosynthesis</keyword>
<feature type="binding site" evidence="6">
    <location>
        <position position="148"/>
    </location>
    <ligand>
        <name>S-adenosyl-L-methionine</name>
        <dbReference type="ChEBI" id="CHEBI:59789"/>
    </ligand>
</feature>
<sequence length="323" mass="35702">MEHFLLKIGRKRPSKVVAIEGNLRDSLPFEGGAQTTHDGFNFGKLWHDGSQRYIDCFMTDRAHDAAAFTSAADPSFDHAEDTTDFGYRSVPRAQKKTMVREVFESVAGKYDVMNDVMSLGIHRVWKRILISQLNPRPGLKLLDLAGGTGDITFGWARAGGGPAILSDINPAMLDVGRDRAIKAGLIGQVECCVVDAESIPLPDRSVDRVTMAFGLRNCTDKNAVLREVRRVLKPGGRFFCLEFSRVEVAALAPIYDAWSFKVLPRMGKVVAGDAESYQYLAESIRMFPDQETLAQMMRDAGLEQVKHQNLSGGIAAIHSGWRL</sequence>
<dbReference type="GO" id="GO:0008168">
    <property type="term" value="F:methyltransferase activity"/>
    <property type="evidence" value="ECO:0007669"/>
    <property type="project" value="UniProtKB-KW"/>
</dbReference>
<feature type="binding site" evidence="6">
    <location>
        <begin position="195"/>
        <end position="196"/>
    </location>
    <ligand>
        <name>S-adenosyl-L-methionine</name>
        <dbReference type="ChEBI" id="CHEBI:59789"/>
    </ligand>
</feature>
<gene>
    <name evidence="6" type="primary">ubiE</name>
    <name evidence="7" type="ORF">AA106556_1583</name>
</gene>
<feature type="binding site" evidence="6">
    <location>
        <position position="167"/>
    </location>
    <ligand>
        <name>S-adenosyl-L-methionine</name>
        <dbReference type="ChEBI" id="CHEBI:59789"/>
    </ligand>
</feature>
<dbReference type="EMBL" id="BAQB01000022">
    <property type="protein sequence ID" value="GBR47806.1"/>
    <property type="molecule type" value="Genomic_DNA"/>
</dbReference>
<keyword evidence="5 6" id="KW-0949">S-adenosyl-L-methionine</keyword>
<evidence type="ECO:0000256" key="1">
    <source>
        <dbReference type="ARBA" id="ARBA00022428"/>
    </source>
</evidence>
<evidence type="ECO:0000256" key="2">
    <source>
        <dbReference type="ARBA" id="ARBA00022603"/>
    </source>
</evidence>
<evidence type="ECO:0000256" key="6">
    <source>
        <dbReference type="HAMAP-Rule" id="MF_01813"/>
    </source>
</evidence>
<keyword evidence="4 6" id="KW-0831">Ubiquinone biosynthesis</keyword>
<accession>A0ABQ0QK84</accession>
<dbReference type="NCBIfam" id="TIGR01934">
    <property type="entry name" value="MenG_MenH_UbiE"/>
    <property type="match status" value="1"/>
</dbReference>
<evidence type="ECO:0000313" key="7">
    <source>
        <dbReference type="EMBL" id="GBR47806.1"/>
    </source>
</evidence>
<dbReference type="GO" id="GO:0032259">
    <property type="term" value="P:methylation"/>
    <property type="evidence" value="ECO:0007669"/>
    <property type="project" value="UniProtKB-KW"/>
</dbReference>
<keyword evidence="7" id="KW-0830">Ubiquinone</keyword>
<keyword evidence="3 6" id="KW-0808">Transferase</keyword>
<dbReference type="PROSITE" id="PS01184">
    <property type="entry name" value="UBIE_2"/>
    <property type="match status" value="1"/>
</dbReference>
<evidence type="ECO:0000256" key="5">
    <source>
        <dbReference type="ARBA" id="ARBA00022691"/>
    </source>
</evidence>
<dbReference type="PROSITE" id="PS01183">
    <property type="entry name" value="UBIE_1"/>
    <property type="match status" value="1"/>
</dbReference>
<comment type="pathway">
    <text evidence="6">Cofactor biosynthesis; ubiquinone biosynthesis.</text>
</comment>
<comment type="caution">
    <text evidence="7">The sequence shown here is derived from an EMBL/GenBank/DDBJ whole genome shotgun (WGS) entry which is preliminary data.</text>
</comment>
<dbReference type="CDD" id="cd02440">
    <property type="entry name" value="AdoMet_MTases"/>
    <property type="match status" value="1"/>
</dbReference>
<keyword evidence="2 6" id="KW-0489">Methyltransferase</keyword>
<dbReference type="InterPro" id="IPR029063">
    <property type="entry name" value="SAM-dependent_MTases_sf"/>
</dbReference>
<organism evidence="7 8">
    <name type="scientific">Neokomagataea tanensis NBRC 106556</name>
    <dbReference type="NCBI Taxonomy" id="1223519"/>
    <lineage>
        <taxon>Bacteria</taxon>
        <taxon>Pseudomonadati</taxon>
        <taxon>Pseudomonadota</taxon>
        <taxon>Alphaproteobacteria</taxon>
        <taxon>Acetobacterales</taxon>
        <taxon>Acetobacteraceae</taxon>
        <taxon>Neokomagataea</taxon>
    </lineage>
</organism>
<comment type="function">
    <text evidence="6">Methyltransferase required for the conversion of demethylmenaquinol (DMKH2) to menaquinol (MKH2) and the conversion of 2-polyprenyl-6-methoxy-1,4-benzoquinol (DDMQH2) to 2-polyprenyl-3-methyl-6-methoxy-1,4-benzoquinol (DMQH2).</text>
</comment>
<dbReference type="InterPro" id="IPR004033">
    <property type="entry name" value="UbiE/COQ5_MeTrFase"/>
</dbReference>
<dbReference type="Gene3D" id="3.40.50.150">
    <property type="entry name" value="Vaccinia Virus protein VP39"/>
    <property type="match status" value="1"/>
</dbReference>
<protein>
    <recommendedName>
        <fullName evidence="6">Ubiquinone/menaquinone biosynthesis C-methyltransferase UbiE</fullName>
        <ecNumber evidence="6">2.1.1.163</ecNumber>
        <ecNumber evidence="6">2.1.1.201</ecNumber>
    </recommendedName>
    <alternativeName>
        <fullName evidence="6">2-methoxy-6-polyprenyl-1,4-benzoquinol methylase</fullName>
    </alternativeName>
    <alternativeName>
        <fullName evidence="6">Demethylmenaquinone methyltransferase</fullName>
    </alternativeName>
</protein>
<dbReference type="SUPFAM" id="SSF53335">
    <property type="entry name" value="S-adenosyl-L-methionine-dependent methyltransferases"/>
    <property type="match status" value="1"/>
</dbReference>
<dbReference type="Pfam" id="PF01209">
    <property type="entry name" value="Ubie_methyltran"/>
    <property type="match status" value="1"/>
</dbReference>
<comment type="caution">
    <text evidence="6">Lacks conserved residue(s) required for the propagation of feature annotation.</text>
</comment>
<dbReference type="InterPro" id="IPR023576">
    <property type="entry name" value="UbiE/COQ5_MeTrFase_CS"/>
</dbReference>